<comment type="caution">
    <text evidence="3">The sequence shown here is derived from an EMBL/GenBank/DDBJ whole genome shotgun (WGS) entry which is preliminary data.</text>
</comment>
<feature type="compositionally biased region" description="Polar residues" evidence="1">
    <location>
        <begin position="145"/>
        <end position="154"/>
    </location>
</feature>
<dbReference type="SUPFAM" id="SSF55729">
    <property type="entry name" value="Acyl-CoA N-acyltransferases (Nat)"/>
    <property type="match status" value="1"/>
</dbReference>
<evidence type="ECO:0000313" key="4">
    <source>
        <dbReference type="Proteomes" id="UP000236319"/>
    </source>
</evidence>
<keyword evidence="4" id="KW-1185">Reference proteome</keyword>
<dbReference type="Proteomes" id="UP000236319">
    <property type="component" value="Unassembled WGS sequence"/>
</dbReference>
<dbReference type="EMBL" id="BDSA01000002">
    <property type="protein sequence ID" value="GBE60202.1"/>
    <property type="molecule type" value="Genomic_DNA"/>
</dbReference>
<organism evidence="3 4">
    <name type="scientific">Babesia ovata</name>
    <dbReference type="NCBI Taxonomy" id="189622"/>
    <lineage>
        <taxon>Eukaryota</taxon>
        <taxon>Sar</taxon>
        <taxon>Alveolata</taxon>
        <taxon>Apicomplexa</taxon>
        <taxon>Aconoidasida</taxon>
        <taxon>Piroplasmida</taxon>
        <taxon>Babesiidae</taxon>
        <taxon>Babesia</taxon>
    </lineage>
</organism>
<keyword evidence="3" id="KW-0808">Transferase</keyword>
<dbReference type="InterPro" id="IPR016181">
    <property type="entry name" value="Acyl_CoA_acyltransferase"/>
</dbReference>
<evidence type="ECO:0000313" key="3">
    <source>
        <dbReference type="EMBL" id="GBE60202.1"/>
    </source>
</evidence>
<dbReference type="VEuPathDB" id="PiroplasmaDB:BOVATA_016950"/>
<feature type="domain" description="N-acetyltransferase" evidence="2">
    <location>
        <begin position="163"/>
        <end position="250"/>
    </location>
</feature>
<dbReference type="Gene3D" id="3.40.630.30">
    <property type="match status" value="1"/>
</dbReference>
<reference evidence="3 4" key="1">
    <citation type="journal article" date="2017" name="BMC Genomics">
        <title>Whole-genome assembly of Babesia ovata and comparative genomics between closely related pathogens.</title>
        <authorList>
            <person name="Yamagishi J."/>
            <person name="Asada M."/>
            <person name="Hakimi H."/>
            <person name="Tanaka T.Q."/>
            <person name="Sugimoto C."/>
            <person name="Kawazu S."/>
        </authorList>
    </citation>
    <scope>NUCLEOTIDE SEQUENCE [LARGE SCALE GENOMIC DNA]</scope>
    <source>
        <strain evidence="3 4">Miyake</strain>
    </source>
</reference>
<evidence type="ECO:0000259" key="2">
    <source>
        <dbReference type="PROSITE" id="PS51186"/>
    </source>
</evidence>
<dbReference type="OrthoDB" id="10039976at2759"/>
<dbReference type="CDD" id="cd04301">
    <property type="entry name" value="NAT_SF"/>
    <property type="match status" value="1"/>
</dbReference>
<sequence length="250" mass="27581">MDPSVDIRDLFENKLSFSEEFEVGDLRFIFKPLESYEEYLEVRPLVETLSNSPILHCRKYVDAMLRLPSYYPFLVCLIDDSSDRECGSDTAANPSCNGEVDGDAIGNGDGNGDGNDVGDGDADGDGVGNGGGEVVGEGVSDSNGYSDSEVSSPETNRRSATLHIVGYIEVYMMPHLGRLFDSRFERIIIDPKYRNKGVCQKMVAIAIDFCSSIMGCNRIDMICSNPIAIHVYEKFGFELVKTNTYRKTLS</sequence>
<dbReference type="AlphaFoldDB" id="A0A2H6KB32"/>
<name>A0A2H6KB32_9APIC</name>
<evidence type="ECO:0000256" key="1">
    <source>
        <dbReference type="SAM" id="MobiDB-lite"/>
    </source>
</evidence>
<dbReference type="PROSITE" id="PS51186">
    <property type="entry name" value="GNAT"/>
    <property type="match status" value="1"/>
</dbReference>
<dbReference type="GeneID" id="39873972"/>
<feature type="compositionally biased region" description="Gly residues" evidence="1">
    <location>
        <begin position="125"/>
        <end position="135"/>
    </location>
</feature>
<gene>
    <name evidence="3" type="ORF">BOVATA_016950</name>
</gene>
<dbReference type="Pfam" id="PF00583">
    <property type="entry name" value="Acetyltransf_1"/>
    <property type="match status" value="1"/>
</dbReference>
<accession>A0A2H6KB32</accession>
<feature type="region of interest" description="Disordered" evidence="1">
    <location>
        <begin position="87"/>
        <end position="154"/>
    </location>
</feature>
<protein>
    <submittedName>
        <fullName evidence="3">Acetyltransferase domain-containing protein</fullName>
    </submittedName>
</protein>
<dbReference type="InterPro" id="IPR000182">
    <property type="entry name" value="GNAT_dom"/>
</dbReference>
<feature type="compositionally biased region" description="Gly residues" evidence="1">
    <location>
        <begin position="105"/>
        <end position="115"/>
    </location>
</feature>
<proteinExistence type="predicted"/>
<dbReference type="RefSeq" id="XP_028866445.1">
    <property type="nucleotide sequence ID" value="XM_029010612.1"/>
</dbReference>
<dbReference type="GO" id="GO:0016747">
    <property type="term" value="F:acyltransferase activity, transferring groups other than amino-acyl groups"/>
    <property type="evidence" value="ECO:0007669"/>
    <property type="project" value="InterPro"/>
</dbReference>